<evidence type="ECO:0000313" key="11">
    <source>
        <dbReference type="EMBL" id="PKQ28507.1"/>
    </source>
</evidence>
<evidence type="ECO:0000256" key="7">
    <source>
        <dbReference type="ARBA" id="ARBA00023235"/>
    </source>
</evidence>
<accession>A0A2N3G709</accession>
<dbReference type="GO" id="GO:0019323">
    <property type="term" value="P:pentose catabolic process"/>
    <property type="evidence" value="ECO:0007669"/>
    <property type="project" value="TreeGrafter"/>
</dbReference>
<evidence type="ECO:0000256" key="4">
    <source>
        <dbReference type="ARBA" id="ARBA00013186"/>
    </source>
</evidence>
<dbReference type="AlphaFoldDB" id="A0A2N3G709"/>
<reference evidence="11 12" key="1">
    <citation type="journal article" date="2017" name="ISME J.">
        <title>Potential for microbial H2 and metal transformations associated with novel bacteria and archaea in deep terrestrial subsurface sediments.</title>
        <authorList>
            <person name="Hernsdorf A.W."/>
            <person name="Amano Y."/>
            <person name="Miyakawa K."/>
            <person name="Ise K."/>
            <person name="Suzuki Y."/>
            <person name="Anantharaman K."/>
            <person name="Probst A."/>
            <person name="Burstein D."/>
            <person name="Thomas B.C."/>
            <person name="Banfield J.F."/>
        </authorList>
    </citation>
    <scope>NUCLEOTIDE SEQUENCE [LARGE SCALE GENOMIC DNA]</scope>
    <source>
        <strain evidence="11">HGW-Actinobacteria-3</strain>
    </source>
</reference>
<keyword evidence="8" id="KW-0119">Carbohydrate metabolism</keyword>
<dbReference type="SMART" id="SM01007">
    <property type="entry name" value="Aldolase_II"/>
    <property type="match status" value="1"/>
</dbReference>
<protein>
    <recommendedName>
        <fullName evidence="4">L-ribulose-5-phosphate 4-epimerase</fullName>
        <ecNumber evidence="4">5.1.3.4</ecNumber>
    </recommendedName>
    <alternativeName>
        <fullName evidence="9">Phosphoribulose isomerase</fullName>
    </alternativeName>
</protein>
<dbReference type="GO" id="GO:0016832">
    <property type="term" value="F:aldehyde-lyase activity"/>
    <property type="evidence" value="ECO:0007669"/>
    <property type="project" value="TreeGrafter"/>
</dbReference>
<dbReference type="Proteomes" id="UP000233654">
    <property type="component" value="Unassembled WGS sequence"/>
</dbReference>
<dbReference type="InterPro" id="IPR001303">
    <property type="entry name" value="Aldolase_II/adducin_N"/>
</dbReference>
<keyword evidence="7 11" id="KW-0413">Isomerase</keyword>
<comment type="caution">
    <text evidence="11">The sequence shown here is derived from an EMBL/GenBank/DDBJ whole genome shotgun (WGS) entry which is preliminary data.</text>
</comment>
<evidence type="ECO:0000256" key="9">
    <source>
        <dbReference type="ARBA" id="ARBA00032206"/>
    </source>
</evidence>
<dbReference type="FunFam" id="3.40.225.10:FF:000001">
    <property type="entry name" value="L-ribulose-5-phosphate 4-epimerase UlaF"/>
    <property type="match status" value="1"/>
</dbReference>
<proteinExistence type="inferred from homology"/>
<dbReference type="PANTHER" id="PTHR22789:SF8">
    <property type="entry name" value="L-RIBULOSE-5-PHOSPHATE 4-EPIMERASE SGBE"/>
    <property type="match status" value="1"/>
</dbReference>
<dbReference type="PANTHER" id="PTHR22789">
    <property type="entry name" value="FUCULOSE PHOSPHATE ALDOLASE"/>
    <property type="match status" value="1"/>
</dbReference>
<evidence type="ECO:0000256" key="2">
    <source>
        <dbReference type="ARBA" id="ARBA00001947"/>
    </source>
</evidence>
<feature type="domain" description="Class II aldolase/adducin N-terminal" evidence="10">
    <location>
        <begin position="9"/>
        <end position="197"/>
    </location>
</feature>
<name>A0A2N3G709_9ACTN</name>
<keyword evidence="5" id="KW-0479">Metal-binding</keyword>
<evidence type="ECO:0000256" key="5">
    <source>
        <dbReference type="ARBA" id="ARBA00022723"/>
    </source>
</evidence>
<evidence type="ECO:0000256" key="6">
    <source>
        <dbReference type="ARBA" id="ARBA00022833"/>
    </source>
</evidence>
<organism evidence="11 12">
    <name type="scientific">Candidatus Anoxymicrobium japonicum</name>
    <dbReference type="NCBI Taxonomy" id="2013648"/>
    <lineage>
        <taxon>Bacteria</taxon>
        <taxon>Bacillati</taxon>
        <taxon>Actinomycetota</taxon>
        <taxon>Candidatus Geothermincolia</taxon>
        <taxon>Candidatus Geothermincolales</taxon>
        <taxon>Candidatus Anoxymicrobiaceae</taxon>
        <taxon>Candidatus Anoxymicrobium</taxon>
    </lineage>
</organism>
<comment type="similarity">
    <text evidence="3">Belongs to the aldolase class II family. AraD/FucA subfamily.</text>
</comment>
<dbReference type="EC" id="5.1.3.4" evidence="4"/>
<dbReference type="GO" id="GO:0008742">
    <property type="term" value="F:L-ribulose-phosphate 4-epimerase activity"/>
    <property type="evidence" value="ECO:0007669"/>
    <property type="project" value="UniProtKB-EC"/>
</dbReference>
<dbReference type="EMBL" id="PHEX01000014">
    <property type="protein sequence ID" value="PKQ28507.1"/>
    <property type="molecule type" value="Genomic_DNA"/>
</dbReference>
<evidence type="ECO:0000313" key="12">
    <source>
        <dbReference type="Proteomes" id="UP000233654"/>
    </source>
</evidence>
<gene>
    <name evidence="11" type="primary">araD</name>
    <name evidence="11" type="ORF">CVT63_02475</name>
</gene>
<dbReference type="InterPro" id="IPR050197">
    <property type="entry name" value="Aldolase_class_II_sugar_metab"/>
</dbReference>
<dbReference type="InterPro" id="IPR036409">
    <property type="entry name" value="Aldolase_II/adducin_N_sf"/>
</dbReference>
<sequence length="230" mass="24765">MGSLIELKHAVYKCNMELQARGLVLYTFGNASGIDRGEGVVAIKPSGVPYDELSPDDMVLVDLDNNLVEGVLKPSSDTPTHTALYRAFPLIGGVAHTHSTCATAWAQAMRPIPCLGTTHADHLPASVPCTEPLAGEQVTGDYEAETGGRIVNAFDRLSYREVPMALVASHGPFTWGETPEEAVFNSVVLEELARLALLTLALDPATAELDRALVDRHFQRKHGEDASYGQ</sequence>
<dbReference type="Pfam" id="PF00596">
    <property type="entry name" value="Aldolase_II"/>
    <property type="match status" value="1"/>
</dbReference>
<keyword evidence="6" id="KW-0862">Zinc</keyword>
<evidence type="ECO:0000256" key="8">
    <source>
        <dbReference type="ARBA" id="ARBA00023277"/>
    </source>
</evidence>
<dbReference type="Gene3D" id="3.40.225.10">
    <property type="entry name" value="Class II aldolase/adducin N-terminal domain"/>
    <property type="match status" value="1"/>
</dbReference>
<evidence type="ECO:0000259" key="10">
    <source>
        <dbReference type="SMART" id="SM01007"/>
    </source>
</evidence>
<dbReference type="GO" id="GO:0046872">
    <property type="term" value="F:metal ion binding"/>
    <property type="evidence" value="ECO:0007669"/>
    <property type="project" value="UniProtKB-KW"/>
</dbReference>
<comment type="cofactor">
    <cofactor evidence="2">
        <name>Zn(2+)</name>
        <dbReference type="ChEBI" id="CHEBI:29105"/>
    </cofactor>
</comment>
<dbReference type="GO" id="GO:0005829">
    <property type="term" value="C:cytosol"/>
    <property type="evidence" value="ECO:0007669"/>
    <property type="project" value="TreeGrafter"/>
</dbReference>
<dbReference type="NCBIfam" id="NF006047">
    <property type="entry name" value="PRK08193.1"/>
    <property type="match status" value="1"/>
</dbReference>
<evidence type="ECO:0000256" key="3">
    <source>
        <dbReference type="ARBA" id="ARBA00010037"/>
    </source>
</evidence>
<evidence type="ECO:0000256" key="1">
    <source>
        <dbReference type="ARBA" id="ARBA00001726"/>
    </source>
</evidence>
<comment type="catalytic activity">
    <reaction evidence="1">
        <text>L-ribulose 5-phosphate = D-xylulose 5-phosphate</text>
        <dbReference type="Rhea" id="RHEA:22368"/>
        <dbReference type="ChEBI" id="CHEBI:57737"/>
        <dbReference type="ChEBI" id="CHEBI:58226"/>
        <dbReference type="EC" id="5.1.3.4"/>
    </reaction>
</comment>
<dbReference type="SUPFAM" id="SSF53639">
    <property type="entry name" value="AraD/HMP-PK domain-like"/>
    <property type="match status" value="1"/>
</dbReference>